<dbReference type="Gene3D" id="2.40.170.20">
    <property type="entry name" value="TonB-dependent receptor, beta-barrel domain"/>
    <property type="match status" value="1"/>
</dbReference>
<reference evidence="14 15" key="1">
    <citation type="submission" date="2019-03" db="EMBL/GenBank/DDBJ databases">
        <title>Flavobacterium AT-3-2 sp. nov., isolated from arctic soil.</title>
        <authorList>
            <person name="Chaudhary D.K."/>
        </authorList>
    </citation>
    <scope>NUCLEOTIDE SEQUENCE [LARGE SCALE GENOMIC DNA]</scope>
    <source>
        <strain evidence="14 15">AT-3-2</strain>
    </source>
</reference>
<evidence type="ECO:0000259" key="12">
    <source>
        <dbReference type="Pfam" id="PF00593"/>
    </source>
</evidence>
<dbReference type="SUPFAM" id="SSF56935">
    <property type="entry name" value="Porins"/>
    <property type="match status" value="1"/>
</dbReference>
<dbReference type="EMBL" id="SMFM01000002">
    <property type="protein sequence ID" value="TDD77262.1"/>
    <property type="molecule type" value="Genomic_DNA"/>
</dbReference>
<sequence>MIVYMTLDINALYSFIKKLYQKKMKNIIICFFVLFLFVKANAQNTTIYGEVIDFESARIPGATIYLPELNKTETSDERGKFSFQNLPKGFVKIQISHPQYISKLFTINLKNAENIIKLKLEEALMELDEVVISGGYISSQHQNAIKIDLLKNKDIASSGTPNFMESLTKIPGVDMISKGQGISKPVIRGLSMNNILVLNNGFRMENYQYSENHPLGLDENGVDRVEVIKGPSSLLYGSDAIGGVLNFIKEKPAAAGTISGDYRGQYFSNTRGYSNSLGMKGASNSFFGGFRVNNKQHEDYLQANKTFVPNSRFNETSVKVNLGTTGKLGTFKVFYDYFKQDLGLVLAPVIPLITSQGDNVGIYSQDLKHQIAATENNLFFNKIKVSLNGSYQLADRIGYTDNDIPKAEMQLKTITYESKATYAFSDKTNFILGVQGLNQTNRNLENRLQKFLQDANSNNIGFLSLFQTEISNKYSIQGGFRYDINKFDAFELGVPTTPVTYKSAKSNTFSDYSASLGSTYKINNKFMVRANFAKAFRSPNLAELTSNGIHGNRFETGDINLKSQDAYQADLSTHYHGKLISFDLAGFYNKIENYIYYSPTGTYTPQNIEKFNYLQTNANLYGGEAGIHIHTEKMPWLHFESSYSYVRGEKGNNENLPFIPAQKLRYELKFEKEKLGVFLKPNLKIVFLTAFNQPNFGYKEIQSEGYTLTNLSINTMMKIGKQQLTITLAGNNIFDIGYYDHLSTLKSLYFYNQGRDISFTVIIPFQVLN</sequence>
<comment type="subcellular location">
    <subcellularLocation>
        <location evidence="1 10">Cell outer membrane</location>
        <topology evidence="1 10">Multi-pass membrane protein</topology>
    </subcellularLocation>
</comment>
<comment type="similarity">
    <text evidence="10 11">Belongs to the TonB-dependent receptor family.</text>
</comment>
<dbReference type="InterPro" id="IPR008969">
    <property type="entry name" value="CarboxyPept-like_regulatory"/>
</dbReference>
<dbReference type="InterPro" id="IPR012910">
    <property type="entry name" value="Plug_dom"/>
</dbReference>
<dbReference type="InterPro" id="IPR036942">
    <property type="entry name" value="Beta-barrel_TonB_sf"/>
</dbReference>
<evidence type="ECO:0000256" key="10">
    <source>
        <dbReference type="PROSITE-ProRule" id="PRU01360"/>
    </source>
</evidence>
<keyword evidence="9 10" id="KW-0998">Cell outer membrane</keyword>
<protein>
    <submittedName>
        <fullName evidence="14">TonB-dependent receptor</fullName>
    </submittedName>
</protein>
<gene>
    <name evidence="14" type="ORF">E0F89_06645</name>
</gene>
<evidence type="ECO:0000256" key="11">
    <source>
        <dbReference type="RuleBase" id="RU003357"/>
    </source>
</evidence>
<dbReference type="Proteomes" id="UP000295278">
    <property type="component" value="Unassembled WGS sequence"/>
</dbReference>
<dbReference type="PANTHER" id="PTHR30069">
    <property type="entry name" value="TONB-DEPENDENT OUTER MEMBRANE RECEPTOR"/>
    <property type="match status" value="1"/>
</dbReference>
<dbReference type="PANTHER" id="PTHR30069:SF29">
    <property type="entry name" value="HEMOGLOBIN AND HEMOGLOBIN-HAPTOGLOBIN-BINDING PROTEIN 1-RELATED"/>
    <property type="match status" value="1"/>
</dbReference>
<keyword evidence="15" id="KW-1185">Reference proteome</keyword>
<dbReference type="InterPro" id="IPR037066">
    <property type="entry name" value="Plug_dom_sf"/>
</dbReference>
<dbReference type="InterPro" id="IPR000531">
    <property type="entry name" value="Beta-barrel_TonB"/>
</dbReference>
<evidence type="ECO:0000256" key="9">
    <source>
        <dbReference type="ARBA" id="ARBA00023237"/>
    </source>
</evidence>
<evidence type="ECO:0000256" key="6">
    <source>
        <dbReference type="ARBA" id="ARBA00023077"/>
    </source>
</evidence>
<keyword evidence="5" id="KW-0732">Signal</keyword>
<dbReference type="GO" id="GO:0044718">
    <property type="term" value="P:siderophore transmembrane transport"/>
    <property type="evidence" value="ECO:0007669"/>
    <property type="project" value="TreeGrafter"/>
</dbReference>
<dbReference type="OrthoDB" id="9795928at2"/>
<name>A0A4R5B2I8_9FLAO</name>
<dbReference type="CDD" id="cd01347">
    <property type="entry name" value="ligand_gated_channel"/>
    <property type="match status" value="1"/>
</dbReference>
<dbReference type="AlphaFoldDB" id="A0A4R5B2I8"/>
<accession>A0A4R5B2I8</accession>
<dbReference type="InterPro" id="IPR039426">
    <property type="entry name" value="TonB-dep_rcpt-like"/>
</dbReference>
<feature type="domain" description="TonB-dependent receptor plug" evidence="13">
    <location>
        <begin position="145"/>
        <end position="244"/>
    </location>
</feature>
<dbReference type="PROSITE" id="PS52016">
    <property type="entry name" value="TONB_DEPENDENT_REC_3"/>
    <property type="match status" value="1"/>
</dbReference>
<keyword evidence="8 14" id="KW-0675">Receptor</keyword>
<keyword evidence="7 10" id="KW-0472">Membrane</keyword>
<dbReference type="Gene3D" id="2.170.130.10">
    <property type="entry name" value="TonB-dependent receptor, plug domain"/>
    <property type="match status" value="1"/>
</dbReference>
<evidence type="ECO:0000256" key="7">
    <source>
        <dbReference type="ARBA" id="ARBA00023136"/>
    </source>
</evidence>
<evidence type="ECO:0000256" key="4">
    <source>
        <dbReference type="ARBA" id="ARBA00022692"/>
    </source>
</evidence>
<evidence type="ECO:0000313" key="15">
    <source>
        <dbReference type="Proteomes" id="UP000295278"/>
    </source>
</evidence>
<keyword evidence="4 10" id="KW-0812">Transmembrane</keyword>
<keyword evidence="3 10" id="KW-1134">Transmembrane beta strand</keyword>
<organism evidence="14 15">
    <name type="scientific">Flavobacterium caseinilyticum</name>
    <dbReference type="NCBI Taxonomy" id="2541732"/>
    <lineage>
        <taxon>Bacteria</taxon>
        <taxon>Pseudomonadati</taxon>
        <taxon>Bacteroidota</taxon>
        <taxon>Flavobacteriia</taxon>
        <taxon>Flavobacteriales</taxon>
        <taxon>Flavobacteriaceae</taxon>
        <taxon>Flavobacterium</taxon>
    </lineage>
</organism>
<feature type="domain" description="TonB-dependent receptor-like beta-barrel" evidence="12">
    <location>
        <begin position="266"/>
        <end position="733"/>
    </location>
</feature>
<proteinExistence type="inferred from homology"/>
<dbReference type="SUPFAM" id="SSF49464">
    <property type="entry name" value="Carboxypeptidase regulatory domain-like"/>
    <property type="match status" value="1"/>
</dbReference>
<evidence type="ECO:0000256" key="5">
    <source>
        <dbReference type="ARBA" id="ARBA00022729"/>
    </source>
</evidence>
<evidence type="ECO:0000256" key="2">
    <source>
        <dbReference type="ARBA" id="ARBA00022448"/>
    </source>
</evidence>
<comment type="caution">
    <text evidence="14">The sequence shown here is derived from an EMBL/GenBank/DDBJ whole genome shotgun (WGS) entry which is preliminary data.</text>
</comment>
<evidence type="ECO:0000313" key="14">
    <source>
        <dbReference type="EMBL" id="TDD77262.1"/>
    </source>
</evidence>
<dbReference type="GO" id="GO:0009279">
    <property type="term" value="C:cell outer membrane"/>
    <property type="evidence" value="ECO:0007669"/>
    <property type="project" value="UniProtKB-SubCell"/>
</dbReference>
<dbReference type="Pfam" id="PF00593">
    <property type="entry name" value="TonB_dep_Rec_b-barrel"/>
    <property type="match status" value="1"/>
</dbReference>
<keyword evidence="2 10" id="KW-0813">Transport</keyword>
<keyword evidence="6 11" id="KW-0798">TonB box</keyword>
<dbReference type="Pfam" id="PF13715">
    <property type="entry name" value="CarbopepD_reg_2"/>
    <property type="match status" value="1"/>
</dbReference>
<evidence type="ECO:0000256" key="1">
    <source>
        <dbReference type="ARBA" id="ARBA00004571"/>
    </source>
</evidence>
<dbReference type="Gene3D" id="2.60.40.1120">
    <property type="entry name" value="Carboxypeptidase-like, regulatory domain"/>
    <property type="match status" value="1"/>
</dbReference>
<dbReference type="GO" id="GO:0015344">
    <property type="term" value="F:siderophore uptake transmembrane transporter activity"/>
    <property type="evidence" value="ECO:0007669"/>
    <property type="project" value="TreeGrafter"/>
</dbReference>
<dbReference type="Pfam" id="PF07715">
    <property type="entry name" value="Plug"/>
    <property type="match status" value="1"/>
</dbReference>
<evidence type="ECO:0000259" key="13">
    <source>
        <dbReference type="Pfam" id="PF07715"/>
    </source>
</evidence>
<evidence type="ECO:0000256" key="3">
    <source>
        <dbReference type="ARBA" id="ARBA00022452"/>
    </source>
</evidence>
<evidence type="ECO:0000256" key="8">
    <source>
        <dbReference type="ARBA" id="ARBA00023170"/>
    </source>
</evidence>